<comment type="caution">
    <text evidence="9">The sequence shown here is derived from an EMBL/GenBank/DDBJ whole genome shotgun (WGS) entry which is preliminary data.</text>
</comment>
<comment type="function">
    <text evidence="7">Involved in DNA repair and RecF pathway recombination.</text>
</comment>
<evidence type="ECO:0000256" key="4">
    <source>
        <dbReference type="ARBA" id="ARBA00023172"/>
    </source>
</evidence>
<sequence>MLVKVEGIVIRSIDYGESNKILTLYTRESGKIGVMARGAKKANSRLSSVSQLFTYGQYLFQKSSGLGSLSQGEMISSFRGIREDIFRTAYAAYVVELLDKLTEEKTPNPYLFELVYQVLYFMHEEIDPEILTFIFEVKMLSAAGIAPEFNKCANCGTMEGQFVFSIREGGFLCHKCQHIDPHHLKISSSTAKLLRLFYHFDITRLGQVSVKEQTKAEIKQILTTYYDTYSGLKLKSKRFLDQLDQFKID</sequence>
<dbReference type="GO" id="GO:0043590">
    <property type="term" value="C:bacterial nucleoid"/>
    <property type="evidence" value="ECO:0007669"/>
    <property type="project" value="TreeGrafter"/>
</dbReference>
<reference evidence="9 10" key="1">
    <citation type="submission" date="2018-07" db="EMBL/GenBank/DDBJ databases">
        <title>Lottiidibacillus patelloidae gen. nov., sp. nov., isolated from the intestinal tract of a marine limpet and the reclassification of B. taeanensis BH030017T, B. algicola KMM 3737T and B. hwajinpoensis SW-72T as genus Lottiidibacillus.</title>
        <authorList>
            <person name="Liu R."/>
            <person name="Huang Z."/>
        </authorList>
    </citation>
    <scope>NUCLEOTIDE SEQUENCE [LARGE SCALE GENOMIC DNA]</scope>
    <source>
        <strain evidence="9 10">BH030017</strain>
    </source>
</reference>
<proteinExistence type="inferred from homology"/>
<dbReference type="Proteomes" id="UP000253314">
    <property type="component" value="Unassembled WGS sequence"/>
</dbReference>
<organism evidence="9 10">
    <name type="scientific">Bacillus taeanensis</name>
    <dbReference type="NCBI Taxonomy" id="273032"/>
    <lineage>
        <taxon>Bacteria</taxon>
        <taxon>Bacillati</taxon>
        <taxon>Bacillota</taxon>
        <taxon>Bacilli</taxon>
        <taxon>Bacillales</taxon>
        <taxon>Bacillaceae</taxon>
        <taxon>Bacillus</taxon>
    </lineage>
</organism>
<dbReference type="Gene3D" id="2.40.50.140">
    <property type="entry name" value="Nucleic acid-binding proteins"/>
    <property type="match status" value="1"/>
</dbReference>
<gene>
    <name evidence="7" type="primary">recO</name>
    <name evidence="9" type="ORF">DS031_05675</name>
</gene>
<dbReference type="PANTHER" id="PTHR33991">
    <property type="entry name" value="DNA REPAIR PROTEIN RECO"/>
    <property type="match status" value="1"/>
</dbReference>
<comment type="similarity">
    <text evidence="1 7">Belongs to the RecO family.</text>
</comment>
<dbReference type="PANTHER" id="PTHR33991:SF1">
    <property type="entry name" value="DNA REPAIR PROTEIN RECO"/>
    <property type="match status" value="1"/>
</dbReference>
<keyword evidence="10" id="KW-1185">Reference proteome</keyword>
<evidence type="ECO:0000259" key="8">
    <source>
        <dbReference type="Pfam" id="PF11967"/>
    </source>
</evidence>
<dbReference type="GO" id="GO:0006302">
    <property type="term" value="P:double-strand break repair"/>
    <property type="evidence" value="ECO:0007669"/>
    <property type="project" value="TreeGrafter"/>
</dbReference>
<dbReference type="NCBIfam" id="TIGR00613">
    <property type="entry name" value="reco"/>
    <property type="match status" value="1"/>
</dbReference>
<protein>
    <recommendedName>
        <fullName evidence="2 7">DNA repair protein RecO</fullName>
    </recommendedName>
    <alternativeName>
        <fullName evidence="6 7">Recombination protein O</fullName>
    </alternativeName>
</protein>
<dbReference type="InterPro" id="IPR022572">
    <property type="entry name" value="DNA_rep/recomb_RecO_N"/>
</dbReference>
<evidence type="ECO:0000256" key="6">
    <source>
        <dbReference type="ARBA" id="ARBA00033409"/>
    </source>
</evidence>
<evidence type="ECO:0000313" key="9">
    <source>
        <dbReference type="EMBL" id="RBW70514.1"/>
    </source>
</evidence>
<keyword evidence="4 7" id="KW-0233">DNA recombination</keyword>
<dbReference type="RefSeq" id="WP_113804966.1">
    <property type="nucleotide sequence ID" value="NZ_QOCW01000004.1"/>
</dbReference>
<name>A0A366Y292_9BACI</name>
<keyword evidence="3 7" id="KW-0227">DNA damage</keyword>
<evidence type="ECO:0000256" key="7">
    <source>
        <dbReference type="HAMAP-Rule" id="MF_00201"/>
    </source>
</evidence>
<accession>A0A366Y292</accession>
<dbReference type="OrthoDB" id="9797083at2"/>
<evidence type="ECO:0000313" key="10">
    <source>
        <dbReference type="Proteomes" id="UP000253314"/>
    </source>
</evidence>
<dbReference type="GO" id="GO:0006310">
    <property type="term" value="P:DNA recombination"/>
    <property type="evidence" value="ECO:0007669"/>
    <property type="project" value="UniProtKB-UniRule"/>
</dbReference>
<keyword evidence="5 7" id="KW-0234">DNA repair</keyword>
<dbReference type="InterPro" id="IPR003717">
    <property type="entry name" value="RecO"/>
</dbReference>
<dbReference type="Pfam" id="PF02565">
    <property type="entry name" value="RecO_C"/>
    <property type="match status" value="1"/>
</dbReference>
<evidence type="ECO:0000256" key="2">
    <source>
        <dbReference type="ARBA" id="ARBA00021310"/>
    </source>
</evidence>
<dbReference type="HAMAP" id="MF_00201">
    <property type="entry name" value="RecO"/>
    <property type="match status" value="1"/>
</dbReference>
<dbReference type="EMBL" id="QOCW01000004">
    <property type="protein sequence ID" value="RBW70514.1"/>
    <property type="molecule type" value="Genomic_DNA"/>
</dbReference>
<evidence type="ECO:0000256" key="3">
    <source>
        <dbReference type="ARBA" id="ARBA00022763"/>
    </source>
</evidence>
<dbReference type="Pfam" id="PF11967">
    <property type="entry name" value="RecO_N"/>
    <property type="match status" value="1"/>
</dbReference>
<dbReference type="SUPFAM" id="SSF50249">
    <property type="entry name" value="Nucleic acid-binding proteins"/>
    <property type="match status" value="1"/>
</dbReference>
<dbReference type="InterPro" id="IPR042242">
    <property type="entry name" value="RecO_C"/>
</dbReference>
<dbReference type="InterPro" id="IPR037278">
    <property type="entry name" value="ARFGAP/RecO"/>
</dbReference>
<feature type="domain" description="DNA replication/recombination mediator RecO N-terminal" evidence="8">
    <location>
        <begin position="1"/>
        <end position="78"/>
    </location>
</feature>
<dbReference type="AlphaFoldDB" id="A0A366Y292"/>
<dbReference type="SUPFAM" id="SSF57863">
    <property type="entry name" value="ArfGap/RecO-like zinc finger"/>
    <property type="match status" value="1"/>
</dbReference>
<evidence type="ECO:0000256" key="1">
    <source>
        <dbReference type="ARBA" id="ARBA00007452"/>
    </source>
</evidence>
<dbReference type="Gene3D" id="1.20.1440.120">
    <property type="entry name" value="Recombination protein O, C-terminal domain"/>
    <property type="match status" value="1"/>
</dbReference>
<evidence type="ECO:0000256" key="5">
    <source>
        <dbReference type="ARBA" id="ARBA00023204"/>
    </source>
</evidence>
<dbReference type="InterPro" id="IPR012340">
    <property type="entry name" value="NA-bd_OB-fold"/>
</dbReference>